<dbReference type="EMBL" id="LKMD01000102">
    <property type="protein sequence ID" value="PIA97146.1"/>
    <property type="molecule type" value="Genomic_DNA"/>
</dbReference>
<evidence type="ECO:0000313" key="1">
    <source>
        <dbReference type="EMBL" id="PIA97146.1"/>
    </source>
</evidence>
<dbReference type="AlphaFoldDB" id="A0A2G5HX78"/>
<evidence type="ECO:0000313" key="2">
    <source>
        <dbReference type="EMBL" id="WPA98220.1"/>
    </source>
</evidence>
<protein>
    <submittedName>
        <fullName evidence="1">Uncharacterized protein</fullName>
    </submittedName>
</protein>
<keyword evidence="4" id="KW-1185">Reference proteome</keyword>
<reference evidence="2 4" key="2">
    <citation type="submission" date="2023-09" db="EMBL/GenBank/DDBJ databases">
        <title>Complete-Gapless Cercospora beticola genome.</title>
        <authorList>
            <person name="Wyatt N.A."/>
            <person name="Spanner R.E."/>
            <person name="Bolton M.D."/>
        </authorList>
    </citation>
    <scope>NUCLEOTIDE SEQUENCE [LARGE SCALE GENOMIC DNA]</scope>
    <source>
        <strain evidence="2">Cb09-40</strain>
    </source>
</reference>
<dbReference type="Proteomes" id="UP000230605">
    <property type="component" value="Chromosome 2"/>
</dbReference>
<gene>
    <name evidence="1" type="ORF">CB0940_05650</name>
    <name evidence="2" type="ORF">RHO25_002832</name>
</gene>
<name>A0A2G5HX78_CERBT</name>
<dbReference type="OrthoDB" id="3625288at2759"/>
<dbReference type="EMBL" id="CP134185">
    <property type="protein sequence ID" value="WPA98220.1"/>
    <property type="molecule type" value="Genomic_DNA"/>
</dbReference>
<reference evidence="1 3" key="1">
    <citation type="submission" date="2015-10" db="EMBL/GenBank/DDBJ databases">
        <title>The cercosporin biosynthetic gene cluster was horizontally transferred to several fungal lineages and shown to be expanded in Cercospora beticola based on microsynteny with recipient genomes.</title>
        <authorList>
            <person name="De Jonge R."/>
            <person name="Ebert M.K."/>
            <person name="Suttle J.C."/>
            <person name="Jurick Ii W.M."/>
            <person name="Secor G.A."/>
            <person name="Thomma B.P."/>
            <person name="Van De Peer Y."/>
            <person name="Bolton M.D."/>
        </authorList>
    </citation>
    <scope>NUCLEOTIDE SEQUENCE [LARGE SCALE GENOMIC DNA]</scope>
    <source>
        <strain evidence="1 3">09-40</strain>
    </source>
</reference>
<evidence type="ECO:0000313" key="3">
    <source>
        <dbReference type="Proteomes" id="UP000230605"/>
    </source>
</evidence>
<accession>A0A2G5HX78</accession>
<proteinExistence type="predicted"/>
<sequence>MPSRVDDSIPSEGSVAWVDNLPITSIKLEALKRPCCVKSAVSKSHGHFTYEIVFGGSCSLWEGRVRVPEGDTSVEIRLAWNKHVAKHPKGSEIEPMPFIVNPRNEFGCDSVVGNIVEEGQRVTGGAWWYRRTLQVQIEDTTYDGSVYMRKTDARTAAAIEVAKIEMAHAFDKERDAADAIRSIEEVPEKVKDKKTFDFVTYPQQGRGVEVIADDVHGYDLWKHRVAVTSVRKVGMRRDVRFRLLLPDDEEFWFQGVLEDDMKRGRFEQLEVGE</sequence>
<dbReference type="Proteomes" id="UP001302367">
    <property type="component" value="Chromosome 2"/>
</dbReference>
<organism evidence="1 3">
    <name type="scientific">Cercospora beticola</name>
    <name type="common">Sugarbeet leaf spot fungus</name>
    <dbReference type="NCBI Taxonomy" id="122368"/>
    <lineage>
        <taxon>Eukaryota</taxon>
        <taxon>Fungi</taxon>
        <taxon>Dikarya</taxon>
        <taxon>Ascomycota</taxon>
        <taxon>Pezizomycotina</taxon>
        <taxon>Dothideomycetes</taxon>
        <taxon>Dothideomycetidae</taxon>
        <taxon>Mycosphaerellales</taxon>
        <taxon>Mycosphaerellaceae</taxon>
        <taxon>Cercospora</taxon>
    </lineage>
</organism>
<evidence type="ECO:0000313" key="4">
    <source>
        <dbReference type="Proteomes" id="UP001302367"/>
    </source>
</evidence>